<protein>
    <submittedName>
        <fullName evidence="2">Uncharacterized protein</fullName>
    </submittedName>
</protein>
<evidence type="ECO:0000313" key="2">
    <source>
        <dbReference type="EMBL" id="KUO22782.1"/>
    </source>
</evidence>
<proteinExistence type="predicted"/>
<gene>
    <name evidence="2" type="ORF">AQJ91_01835</name>
</gene>
<organism evidence="2 3">
    <name type="scientific">Streptomyces dysideae</name>
    <dbReference type="NCBI Taxonomy" id="909626"/>
    <lineage>
        <taxon>Bacteria</taxon>
        <taxon>Bacillati</taxon>
        <taxon>Actinomycetota</taxon>
        <taxon>Actinomycetes</taxon>
        <taxon>Kitasatosporales</taxon>
        <taxon>Streptomycetaceae</taxon>
        <taxon>Streptomyces</taxon>
    </lineage>
</organism>
<dbReference type="EMBL" id="LMXB01000010">
    <property type="protein sequence ID" value="KUO22782.1"/>
    <property type="molecule type" value="Genomic_DNA"/>
</dbReference>
<evidence type="ECO:0000313" key="3">
    <source>
        <dbReference type="Proteomes" id="UP000053260"/>
    </source>
</evidence>
<dbReference type="AlphaFoldDB" id="A0A101V5B2"/>
<keyword evidence="3" id="KW-1185">Reference proteome</keyword>
<sequence length="126" mass="13224">MGIRTLHRRTAPALADAHVGAVPTLPSPSVPVFAAGASTARIPTDLMTSLRRRRPGPAPLRRRLWADLARGCLALALNRLPRSRPAGPVTVFVAGALSERPDGSAVSRPRPHPNPNCQGPGPDATP</sequence>
<evidence type="ECO:0000256" key="1">
    <source>
        <dbReference type="SAM" id="MobiDB-lite"/>
    </source>
</evidence>
<reference evidence="2 3" key="1">
    <citation type="submission" date="2015-10" db="EMBL/GenBank/DDBJ databases">
        <title>Draft genome sequence of Streptomyces sp. RV15, isolated from a marine sponge.</title>
        <authorList>
            <person name="Ruckert C."/>
            <person name="Abdelmohsen U.R."/>
            <person name="Winkler A."/>
            <person name="Hentschel U."/>
            <person name="Kalinowski J."/>
            <person name="Kampfer P."/>
            <person name="Glaeser S."/>
        </authorList>
    </citation>
    <scope>NUCLEOTIDE SEQUENCE [LARGE SCALE GENOMIC DNA]</scope>
    <source>
        <strain evidence="2 3">RV15</strain>
    </source>
</reference>
<comment type="caution">
    <text evidence="2">The sequence shown here is derived from an EMBL/GenBank/DDBJ whole genome shotgun (WGS) entry which is preliminary data.</text>
</comment>
<accession>A0A101V5B2</accession>
<name>A0A101V5B2_9ACTN</name>
<dbReference type="STRING" id="909626.AQJ91_01835"/>
<dbReference type="Proteomes" id="UP000053260">
    <property type="component" value="Unassembled WGS sequence"/>
</dbReference>
<feature type="region of interest" description="Disordered" evidence="1">
    <location>
        <begin position="99"/>
        <end position="126"/>
    </location>
</feature>